<protein>
    <recommendedName>
        <fullName evidence="5">ABC transporter domain-containing protein</fullName>
    </recommendedName>
</protein>
<dbReference type="PROSITE" id="PS00211">
    <property type="entry name" value="ABC_TRANSPORTER_1"/>
    <property type="match status" value="1"/>
</dbReference>
<dbReference type="PANTHER" id="PTHR43117">
    <property type="entry name" value="OSMOPROTECTANT IMPORT ATP-BINDING PROTEIN OSMV"/>
    <property type="match status" value="1"/>
</dbReference>
<dbReference type="Proteomes" id="UP000321258">
    <property type="component" value="Unassembled WGS sequence"/>
</dbReference>
<gene>
    <name evidence="6" type="ORF">MHA02_38050</name>
</gene>
<feature type="domain" description="ABC transporter" evidence="5">
    <location>
        <begin position="2"/>
        <end position="238"/>
    </location>
</feature>
<dbReference type="PANTHER" id="PTHR43117:SF4">
    <property type="entry name" value="OSMOPROTECTANT IMPORT ATP-BINDING PROTEIN OSMV"/>
    <property type="match status" value="1"/>
</dbReference>
<organism evidence="6 7">
    <name type="scientific">Methylobacterium haplocladii</name>
    <dbReference type="NCBI Taxonomy" id="1176176"/>
    <lineage>
        <taxon>Bacteria</taxon>
        <taxon>Pseudomonadati</taxon>
        <taxon>Pseudomonadota</taxon>
        <taxon>Alphaproteobacteria</taxon>
        <taxon>Hyphomicrobiales</taxon>
        <taxon>Methylobacteriaceae</taxon>
        <taxon>Methylobacterium</taxon>
    </lineage>
</organism>
<evidence type="ECO:0000256" key="3">
    <source>
        <dbReference type="ARBA" id="ARBA00022741"/>
    </source>
</evidence>
<dbReference type="SMART" id="SM00382">
    <property type="entry name" value="AAA"/>
    <property type="match status" value="1"/>
</dbReference>
<evidence type="ECO:0000313" key="7">
    <source>
        <dbReference type="Proteomes" id="UP000321258"/>
    </source>
</evidence>
<dbReference type="InterPro" id="IPR027417">
    <property type="entry name" value="P-loop_NTPase"/>
</dbReference>
<evidence type="ECO:0000313" key="6">
    <source>
        <dbReference type="EMBL" id="GEP01418.1"/>
    </source>
</evidence>
<reference evidence="6 7" key="1">
    <citation type="submission" date="2019-07" db="EMBL/GenBank/DDBJ databases">
        <title>Whole genome shotgun sequence of Methylobacterium haplocladii NBRC 107714.</title>
        <authorList>
            <person name="Hosoyama A."/>
            <person name="Uohara A."/>
            <person name="Ohji S."/>
            <person name="Ichikawa N."/>
        </authorList>
    </citation>
    <scope>NUCLEOTIDE SEQUENCE [LARGE SCALE GENOMIC DNA]</scope>
    <source>
        <strain evidence="6 7">NBRC 107714</strain>
    </source>
</reference>
<keyword evidence="4" id="KW-0067">ATP-binding</keyword>
<dbReference type="PROSITE" id="PS50893">
    <property type="entry name" value="ABC_TRANSPORTER_2"/>
    <property type="match status" value="1"/>
</dbReference>
<evidence type="ECO:0000256" key="4">
    <source>
        <dbReference type="ARBA" id="ARBA00022840"/>
    </source>
</evidence>
<dbReference type="InterPro" id="IPR003593">
    <property type="entry name" value="AAA+_ATPase"/>
</dbReference>
<proteinExistence type="inferred from homology"/>
<dbReference type="FunFam" id="3.40.50.300:FF:000425">
    <property type="entry name" value="Probable ABC transporter, ATP-binding subunit"/>
    <property type="match status" value="1"/>
</dbReference>
<comment type="caution">
    <text evidence="6">The sequence shown here is derived from an EMBL/GenBank/DDBJ whole genome shotgun (WGS) entry which is preliminary data.</text>
</comment>
<dbReference type="Pfam" id="PF00005">
    <property type="entry name" value="ABC_tran"/>
    <property type="match status" value="1"/>
</dbReference>
<dbReference type="InterPro" id="IPR017871">
    <property type="entry name" value="ABC_transporter-like_CS"/>
</dbReference>
<dbReference type="OrthoDB" id="9802264at2"/>
<evidence type="ECO:0000256" key="2">
    <source>
        <dbReference type="ARBA" id="ARBA00022448"/>
    </source>
</evidence>
<evidence type="ECO:0000256" key="1">
    <source>
        <dbReference type="ARBA" id="ARBA00005417"/>
    </source>
</evidence>
<dbReference type="GO" id="GO:0015697">
    <property type="term" value="P:quaternary ammonium group transport"/>
    <property type="evidence" value="ECO:0007669"/>
    <property type="project" value="UniProtKB-ARBA"/>
</dbReference>
<accession>A0A512IUN6</accession>
<evidence type="ECO:0000259" key="5">
    <source>
        <dbReference type="PROSITE" id="PS50893"/>
    </source>
</evidence>
<name>A0A512IUN6_9HYPH</name>
<dbReference type="SUPFAM" id="SSF52540">
    <property type="entry name" value="P-loop containing nucleoside triphosphate hydrolases"/>
    <property type="match status" value="1"/>
</dbReference>
<dbReference type="GO" id="GO:0016887">
    <property type="term" value="F:ATP hydrolysis activity"/>
    <property type="evidence" value="ECO:0007669"/>
    <property type="project" value="InterPro"/>
</dbReference>
<dbReference type="RefSeq" id="WP_147081710.1">
    <property type="nucleotide sequence ID" value="NZ_BJZT01000043.1"/>
</dbReference>
<keyword evidence="7" id="KW-1185">Reference proteome</keyword>
<dbReference type="GO" id="GO:0005524">
    <property type="term" value="F:ATP binding"/>
    <property type="evidence" value="ECO:0007669"/>
    <property type="project" value="UniProtKB-KW"/>
</dbReference>
<dbReference type="Gene3D" id="3.40.50.300">
    <property type="entry name" value="P-loop containing nucleotide triphosphate hydrolases"/>
    <property type="match status" value="1"/>
</dbReference>
<dbReference type="InterPro" id="IPR003439">
    <property type="entry name" value="ABC_transporter-like_ATP-bd"/>
</dbReference>
<dbReference type="EMBL" id="BJZT01000043">
    <property type="protein sequence ID" value="GEP01418.1"/>
    <property type="molecule type" value="Genomic_DNA"/>
</dbReference>
<keyword evidence="2" id="KW-0813">Transport</keyword>
<dbReference type="AlphaFoldDB" id="A0A512IUN6"/>
<keyword evidence="3" id="KW-0547">Nucleotide-binding</keyword>
<sequence>MIRFEGVSKRFAGTARPAVDHLDLTVPEGTTCVLLGPSGCGKSTTLRMVNRLIEPDSGRVLVNGRDVVDVDPVTLRRGIGYVLQGIGLFPHRTVAQNVATVPELLGWPRKRISERVDAMLDLVGLDPGEYRDRRPDALSGGQRQRVGVARALAADPPVLLMDEPFGAVDPVARGRLQSEIGAILARLGKTVMIVTHDLAEGLLMGDRIVLMRDGAIAQSDTPERFLAKPADAFVADFIGDDRILRRLALVAASDVAEAGFETDAARVSADLSLRDALGLMLATGATRLALDGDGPPRLLTLDAIRAAAREGAEGSVVAGSGGV</sequence>
<comment type="similarity">
    <text evidence="1">Belongs to the ABC transporter superfamily.</text>
</comment>